<reference evidence="1" key="1">
    <citation type="submission" date="2020-09" db="EMBL/GenBank/DDBJ databases">
        <title>Emerging polyconal dissemination of OXA-244-producing E. coli in France.</title>
        <authorList>
            <person name="Emeraud C."/>
            <person name="Girlich D."/>
            <person name="Bonnin R.A."/>
            <person name="Jousset A.B."/>
            <person name="Naas T."/>
            <person name="Dortet L."/>
        </authorList>
    </citation>
    <scope>NUCLEOTIDE SEQUENCE</scope>
    <source>
        <strain evidence="1">225E3</strain>
    </source>
</reference>
<name>A0AAP1WD12_ECOLX</name>
<dbReference type="Proteomes" id="UP000640866">
    <property type="component" value="Unassembled WGS sequence"/>
</dbReference>
<dbReference type="AlphaFoldDB" id="A0AAP1WD12"/>
<proteinExistence type="predicted"/>
<sequence>MKKFNYFPIMKTRDAELKAMSKLSSGVFDHILPIYELTKSRKAKIAPDGDIHRRMLTIKDIQGERPFILDLTSNEKYINDQIRQLVDEKDGYYEWRYFINLYNHLNIIPMIHIYDDEDFSEVRSFVSEITKTKKMLALRLPHDLDNYSIFVKPIADSLQDDSKFYVILDAGQVEGATDKEEEYFLNACSDLEMFNDKIEDIIIACTSFPSSPIKYGHDDQGEIPILEEKIFKKISENYQVKYGDYASINIEQIEMKGGTFVPRIDISLEDKFIYKRYRRDAGSYPLCAAMMVKDVRYTPIGIWADHEISLAAKNTPSGISPSFWIAVRMNYFMSTRVLLRNP</sequence>
<evidence type="ECO:0000313" key="2">
    <source>
        <dbReference type="Proteomes" id="UP000640866"/>
    </source>
</evidence>
<evidence type="ECO:0000313" key="1">
    <source>
        <dbReference type="EMBL" id="MBE0979533.1"/>
    </source>
</evidence>
<organism evidence="1 2">
    <name type="scientific">Escherichia coli</name>
    <dbReference type="NCBI Taxonomy" id="562"/>
    <lineage>
        <taxon>Bacteria</taxon>
        <taxon>Pseudomonadati</taxon>
        <taxon>Pseudomonadota</taxon>
        <taxon>Gammaproteobacteria</taxon>
        <taxon>Enterobacterales</taxon>
        <taxon>Enterobacteriaceae</taxon>
        <taxon>Escherichia</taxon>
    </lineage>
</organism>
<dbReference type="Pfam" id="PF14350">
    <property type="entry name" value="Beta_protein"/>
    <property type="match status" value="1"/>
</dbReference>
<dbReference type="RefSeq" id="WP_000714421.1">
    <property type="nucleotide sequence ID" value="NZ_BDOX01000042.1"/>
</dbReference>
<accession>A0AAP1WD12</accession>
<dbReference type="EMBL" id="JACZOI010000065">
    <property type="protein sequence ID" value="MBE0979533.1"/>
    <property type="molecule type" value="Genomic_DNA"/>
</dbReference>
<dbReference type="InterPro" id="IPR025683">
    <property type="entry name" value="Protein_beta"/>
</dbReference>
<gene>
    <name evidence="1" type="ORF">IH772_19895</name>
</gene>
<comment type="caution">
    <text evidence="1">The sequence shown here is derived from an EMBL/GenBank/DDBJ whole genome shotgun (WGS) entry which is preliminary data.</text>
</comment>
<protein>
    <submittedName>
        <fullName evidence="1">Beta family protein</fullName>
    </submittedName>
</protein>